<feature type="compositionally biased region" description="Acidic residues" evidence="1">
    <location>
        <begin position="342"/>
        <end position="357"/>
    </location>
</feature>
<dbReference type="EMBL" id="CH902619">
    <property type="protein sequence ID" value="EDV35984.1"/>
    <property type="molecule type" value="Genomic_DNA"/>
</dbReference>
<feature type="compositionally biased region" description="Basic and acidic residues" evidence="1">
    <location>
        <begin position="120"/>
        <end position="133"/>
    </location>
</feature>
<evidence type="ECO:0000313" key="4">
    <source>
        <dbReference type="Proteomes" id="UP000007801"/>
    </source>
</evidence>
<evidence type="ECO:0000313" key="3">
    <source>
        <dbReference type="EMBL" id="EDV35984.1"/>
    </source>
</evidence>
<evidence type="ECO:0000256" key="1">
    <source>
        <dbReference type="SAM" id="MobiDB-lite"/>
    </source>
</evidence>
<feature type="compositionally biased region" description="Low complexity" evidence="1">
    <location>
        <begin position="243"/>
        <end position="258"/>
    </location>
</feature>
<keyword evidence="2" id="KW-0732">Signal</keyword>
<dbReference type="eggNOG" id="ENOG502S2K6">
    <property type="taxonomic scope" value="Eukaryota"/>
</dbReference>
<feature type="compositionally biased region" description="Low complexity" evidence="1">
    <location>
        <begin position="277"/>
        <end position="299"/>
    </location>
</feature>
<protein>
    <submittedName>
        <fullName evidence="3">Uncharacterized protein</fullName>
    </submittedName>
</protein>
<feature type="compositionally biased region" description="Acidic residues" evidence="1">
    <location>
        <begin position="191"/>
        <end position="207"/>
    </location>
</feature>
<feature type="compositionally biased region" description="Pro residues" evidence="1">
    <location>
        <begin position="300"/>
        <end position="312"/>
    </location>
</feature>
<name>B3MIS4_DROAN</name>
<feature type="compositionally biased region" description="Pro residues" evidence="1">
    <location>
        <begin position="259"/>
        <end position="276"/>
    </location>
</feature>
<dbReference type="AlphaFoldDB" id="B3MIS4"/>
<feature type="chain" id="PRO_5002790789" evidence="2">
    <location>
        <begin position="25"/>
        <end position="379"/>
    </location>
</feature>
<proteinExistence type="predicted"/>
<keyword evidence="4" id="KW-1185">Reference proteome</keyword>
<dbReference type="Proteomes" id="UP000007801">
    <property type="component" value="Unassembled WGS sequence"/>
</dbReference>
<dbReference type="OrthoDB" id="7883852at2759"/>
<dbReference type="InParanoid" id="B3MIS4"/>
<dbReference type="GeneID" id="6495054"/>
<evidence type="ECO:0000256" key="2">
    <source>
        <dbReference type="SAM" id="SignalP"/>
    </source>
</evidence>
<feature type="signal peptide" evidence="2">
    <location>
        <begin position="1"/>
        <end position="24"/>
    </location>
</feature>
<dbReference type="KEGG" id="dan:6495054"/>
<feature type="region of interest" description="Disordered" evidence="1">
    <location>
        <begin position="159"/>
        <end position="361"/>
    </location>
</feature>
<dbReference type="HOGENOM" id="CLU_062310_0_0_1"/>
<organism evidence="3 4">
    <name type="scientific">Drosophila ananassae</name>
    <name type="common">Fruit fly</name>
    <dbReference type="NCBI Taxonomy" id="7217"/>
    <lineage>
        <taxon>Eukaryota</taxon>
        <taxon>Metazoa</taxon>
        <taxon>Ecdysozoa</taxon>
        <taxon>Arthropoda</taxon>
        <taxon>Hexapoda</taxon>
        <taxon>Insecta</taxon>
        <taxon>Pterygota</taxon>
        <taxon>Neoptera</taxon>
        <taxon>Endopterygota</taxon>
        <taxon>Diptera</taxon>
        <taxon>Brachycera</taxon>
        <taxon>Muscomorpha</taxon>
        <taxon>Ephydroidea</taxon>
        <taxon>Drosophilidae</taxon>
        <taxon>Drosophila</taxon>
        <taxon>Sophophora</taxon>
    </lineage>
</organism>
<reference evidence="3 4" key="1">
    <citation type="journal article" date="2007" name="Nature">
        <title>Evolution of genes and genomes on the Drosophila phylogeny.</title>
        <authorList>
            <consortium name="Drosophila 12 Genomes Consortium"/>
            <person name="Clark A.G."/>
            <person name="Eisen M.B."/>
            <person name="Smith D.R."/>
            <person name="Bergman C.M."/>
            <person name="Oliver B."/>
            <person name="Markow T.A."/>
            <person name="Kaufman T.C."/>
            <person name="Kellis M."/>
            <person name="Gelbart W."/>
            <person name="Iyer V.N."/>
            <person name="Pollard D.A."/>
            <person name="Sackton T.B."/>
            <person name="Larracuente A.M."/>
            <person name="Singh N.D."/>
            <person name="Abad J.P."/>
            <person name="Abt D.N."/>
            <person name="Adryan B."/>
            <person name="Aguade M."/>
            <person name="Akashi H."/>
            <person name="Anderson W.W."/>
            <person name="Aquadro C.F."/>
            <person name="Ardell D.H."/>
            <person name="Arguello R."/>
            <person name="Artieri C.G."/>
            <person name="Barbash D.A."/>
            <person name="Barker D."/>
            <person name="Barsanti P."/>
            <person name="Batterham P."/>
            <person name="Batzoglou S."/>
            <person name="Begun D."/>
            <person name="Bhutkar A."/>
            <person name="Blanco E."/>
            <person name="Bosak S.A."/>
            <person name="Bradley R.K."/>
            <person name="Brand A.D."/>
            <person name="Brent M.R."/>
            <person name="Brooks A.N."/>
            <person name="Brown R.H."/>
            <person name="Butlin R.K."/>
            <person name="Caggese C."/>
            <person name="Calvi B.R."/>
            <person name="Bernardo de Carvalho A."/>
            <person name="Caspi A."/>
            <person name="Castrezana S."/>
            <person name="Celniker S.E."/>
            <person name="Chang J.L."/>
            <person name="Chapple C."/>
            <person name="Chatterji S."/>
            <person name="Chinwalla A."/>
            <person name="Civetta A."/>
            <person name="Clifton S.W."/>
            <person name="Comeron J.M."/>
            <person name="Costello J.C."/>
            <person name="Coyne J.A."/>
            <person name="Daub J."/>
            <person name="David R.G."/>
            <person name="Delcher A.L."/>
            <person name="Delehaunty K."/>
            <person name="Do C.B."/>
            <person name="Ebling H."/>
            <person name="Edwards K."/>
            <person name="Eickbush T."/>
            <person name="Evans J.D."/>
            <person name="Filipski A."/>
            <person name="Findeiss S."/>
            <person name="Freyhult E."/>
            <person name="Fulton L."/>
            <person name="Fulton R."/>
            <person name="Garcia A.C."/>
            <person name="Gardiner A."/>
            <person name="Garfield D.A."/>
            <person name="Garvin B.E."/>
            <person name="Gibson G."/>
            <person name="Gilbert D."/>
            <person name="Gnerre S."/>
            <person name="Godfrey J."/>
            <person name="Good R."/>
            <person name="Gotea V."/>
            <person name="Gravely B."/>
            <person name="Greenberg A.J."/>
            <person name="Griffiths-Jones S."/>
            <person name="Gross S."/>
            <person name="Guigo R."/>
            <person name="Gustafson E.A."/>
            <person name="Haerty W."/>
            <person name="Hahn M.W."/>
            <person name="Halligan D.L."/>
            <person name="Halpern A.L."/>
            <person name="Halter G.M."/>
            <person name="Han M.V."/>
            <person name="Heger A."/>
            <person name="Hillier L."/>
            <person name="Hinrichs A.S."/>
            <person name="Holmes I."/>
            <person name="Hoskins R.A."/>
            <person name="Hubisz M.J."/>
            <person name="Hultmark D."/>
            <person name="Huntley M.A."/>
            <person name="Jaffe D.B."/>
            <person name="Jagadeeshan S."/>
            <person name="Jeck W.R."/>
            <person name="Johnson J."/>
            <person name="Jones C.D."/>
            <person name="Jordan W.C."/>
            <person name="Karpen G.H."/>
            <person name="Kataoka E."/>
            <person name="Keightley P.D."/>
            <person name="Kheradpour P."/>
            <person name="Kirkness E.F."/>
            <person name="Koerich L.B."/>
            <person name="Kristiansen K."/>
            <person name="Kudrna D."/>
            <person name="Kulathinal R.J."/>
            <person name="Kumar S."/>
            <person name="Kwok R."/>
            <person name="Lander E."/>
            <person name="Langley C.H."/>
            <person name="Lapoint R."/>
            <person name="Lazzaro B.P."/>
            <person name="Lee S.J."/>
            <person name="Levesque L."/>
            <person name="Li R."/>
            <person name="Lin C.F."/>
            <person name="Lin M.F."/>
            <person name="Lindblad-Toh K."/>
            <person name="Llopart A."/>
            <person name="Long M."/>
            <person name="Low L."/>
            <person name="Lozovsky E."/>
            <person name="Lu J."/>
            <person name="Luo M."/>
            <person name="Machado C.A."/>
            <person name="Makalowski W."/>
            <person name="Marzo M."/>
            <person name="Matsuda M."/>
            <person name="Matzkin L."/>
            <person name="McAllister B."/>
            <person name="McBride C.S."/>
            <person name="McKernan B."/>
            <person name="McKernan K."/>
            <person name="Mendez-Lago M."/>
            <person name="Minx P."/>
            <person name="Mollenhauer M.U."/>
            <person name="Montooth K."/>
            <person name="Mount S.M."/>
            <person name="Mu X."/>
            <person name="Myers E."/>
            <person name="Negre B."/>
            <person name="Newfeld S."/>
            <person name="Nielsen R."/>
            <person name="Noor M.A."/>
            <person name="O'Grady P."/>
            <person name="Pachter L."/>
            <person name="Papaceit M."/>
            <person name="Parisi M.J."/>
            <person name="Parisi M."/>
            <person name="Parts L."/>
            <person name="Pedersen J.S."/>
            <person name="Pesole G."/>
            <person name="Phillippy A.M."/>
            <person name="Ponting C.P."/>
            <person name="Pop M."/>
            <person name="Porcelli D."/>
            <person name="Powell J.R."/>
            <person name="Prohaska S."/>
            <person name="Pruitt K."/>
            <person name="Puig M."/>
            <person name="Quesneville H."/>
            <person name="Ram K.R."/>
            <person name="Rand D."/>
            <person name="Rasmussen M.D."/>
            <person name="Reed L.K."/>
            <person name="Reenan R."/>
            <person name="Reily A."/>
            <person name="Remington K.A."/>
            <person name="Rieger T.T."/>
            <person name="Ritchie M.G."/>
            <person name="Robin C."/>
            <person name="Rogers Y.H."/>
            <person name="Rohde C."/>
            <person name="Rozas J."/>
            <person name="Rubenfield M.J."/>
            <person name="Ruiz A."/>
            <person name="Russo S."/>
            <person name="Salzberg S.L."/>
            <person name="Sanchez-Gracia A."/>
            <person name="Saranga D.J."/>
            <person name="Sato H."/>
            <person name="Schaeffer S.W."/>
            <person name="Schatz M.C."/>
            <person name="Schlenke T."/>
            <person name="Schwartz R."/>
            <person name="Segarra C."/>
            <person name="Singh R.S."/>
            <person name="Sirot L."/>
            <person name="Sirota M."/>
            <person name="Sisneros N.B."/>
            <person name="Smith C.D."/>
            <person name="Smith T.F."/>
            <person name="Spieth J."/>
            <person name="Stage D.E."/>
            <person name="Stark A."/>
            <person name="Stephan W."/>
            <person name="Strausberg R.L."/>
            <person name="Strempel S."/>
            <person name="Sturgill D."/>
            <person name="Sutton G."/>
            <person name="Sutton G.G."/>
            <person name="Tao W."/>
            <person name="Teichmann S."/>
            <person name="Tobari Y.N."/>
            <person name="Tomimura Y."/>
            <person name="Tsolas J.M."/>
            <person name="Valente V.L."/>
            <person name="Venter E."/>
            <person name="Venter J.C."/>
            <person name="Vicario S."/>
            <person name="Vieira F.G."/>
            <person name="Vilella A.J."/>
            <person name="Villasante A."/>
            <person name="Walenz B."/>
            <person name="Wang J."/>
            <person name="Wasserman M."/>
            <person name="Watts T."/>
            <person name="Wilson D."/>
            <person name="Wilson R.K."/>
            <person name="Wing R.A."/>
            <person name="Wolfner M.F."/>
            <person name="Wong A."/>
            <person name="Wong G.K."/>
            <person name="Wu C.I."/>
            <person name="Wu G."/>
            <person name="Yamamoto D."/>
            <person name="Yang H.P."/>
            <person name="Yang S.P."/>
            <person name="Yorke J.A."/>
            <person name="Yoshida K."/>
            <person name="Zdobnov E."/>
            <person name="Zhang P."/>
            <person name="Zhang Y."/>
            <person name="Zimin A.V."/>
            <person name="Baldwin J."/>
            <person name="Abdouelleil A."/>
            <person name="Abdulkadir J."/>
            <person name="Abebe A."/>
            <person name="Abera B."/>
            <person name="Abreu J."/>
            <person name="Acer S.C."/>
            <person name="Aftuck L."/>
            <person name="Alexander A."/>
            <person name="An P."/>
            <person name="Anderson E."/>
            <person name="Anderson S."/>
            <person name="Arachi H."/>
            <person name="Azer M."/>
            <person name="Bachantsang P."/>
            <person name="Barry A."/>
            <person name="Bayul T."/>
            <person name="Berlin A."/>
            <person name="Bessette D."/>
            <person name="Bloom T."/>
            <person name="Blye J."/>
            <person name="Boguslavskiy L."/>
            <person name="Bonnet C."/>
            <person name="Boukhgalter B."/>
            <person name="Bourzgui I."/>
            <person name="Brown A."/>
            <person name="Cahill P."/>
            <person name="Channer S."/>
            <person name="Cheshatsang Y."/>
            <person name="Chuda L."/>
            <person name="Citroen M."/>
            <person name="Collymore A."/>
            <person name="Cooke P."/>
            <person name="Costello M."/>
            <person name="D'Aco K."/>
            <person name="Daza R."/>
            <person name="De Haan G."/>
            <person name="DeGray S."/>
            <person name="DeMaso C."/>
            <person name="Dhargay N."/>
            <person name="Dooley K."/>
            <person name="Dooley E."/>
            <person name="Doricent M."/>
            <person name="Dorje P."/>
            <person name="Dorjee K."/>
            <person name="Dupes A."/>
            <person name="Elong R."/>
            <person name="Falk J."/>
            <person name="Farina A."/>
            <person name="Faro S."/>
            <person name="Ferguson D."/>
            <person name="Fisher S."/>
            <person name="Foley C.D."/>
            <person name="Franke A."/>
            <person name="Friedrich D."/>
            <person name="Gadbois L."/>
            <person name="Gearin G."/>
            <person name="Gearin C.R."/>
            <person name="Giannoukos G."/>
            <person name="Goode T."/>
            <person name="Graham J."/>
            <person name="Grandbois E."/>
            <person name="Grewal S."/>
            <person name="Gyaltsen K."/>
            <person name="Hafez N."/>
            <person name="Hagos B."/>
            <person name="Hall J."/>
            <person name="Henson C."/>
            <person name="Hollinger A."/>
            <person name="Honan T."/>
            <person name="Huard M.D."/>
            <person name="Hughes L."/>
            <person name="Hurhula B."/>
            <person name="Husby M.E."/>
            <person name="Kamat A."/>
            <person name="Kanga B."/>
            <person name="Kashin S."/>
            <person name="Khazanovich D."/>
            <person name="Kisner P."/>
            <person name="Lance K."/>
            <person name="Lara M."/>
            <person name="Lee W."/>
            <person name="Lennon N."/>
            <person name="Letendre F."/>
            <person name="LeVine R."/>
            <person name="Lipovsky A."/>
            <person name="Liu X."/>
            <person name="Liu J."/>
            <person name="Liu S."/>
            <person name="Lokyitsang T."/>
            <person name="Lokyitsang Y."/>
            <person name="Lubonja R."/>
            <person name="Lui A."/>
            <person name="MacDonald P."/>
            <person name="Magnisalis V."/>
            <person name="Maru K."/>
            <person name="Matthews C."/>
            <person name="McCusker W."/>
            <person name="McDonough S."/>
            <person name="Mehta T."/>
            <person name="Meldrim J."/>
            <person name="Meneus L."/>
            <person name="Mihai O."/>
            <person name="Mihalev A."/>
            <person name="Mihova T."/>
            <person name="Mittelman R."/>
            <person name="Mlenga V."/>
            <person name="Montmayeur A."/>
            <person name="Mulrain L."/>
            <person name="Navidi A."/>
            <person name="Naylor J."/>
            <person name="Negash T."/>
            <person name="Nguyen T."/>
            <person name="Nguyen N."/>
            <person name="Nicol R."/>
            <person name="Norbu C."/>
            <person name="Norbu N."/>
            <person name="Novod N."/>
            <person name="O'Neill B."/>
            <person name="Osman S."/>
            <person name="Markiewicz E."/>
            <person name="Oyono O.L."/>
            <person name="Patti C."/>
            <person name="Phunkhang P."/>
            <person name="Pierre F."/>
            <person name="Priest M."/>
            <person name="Raghuraman S."/>
            <person name="Rege F."/>
            <person name="Reyes R."/>
            <person name="Rise C."/>
            <person name="Rogov P."/>
            <person name="Ross K."/>
            <person name="Ryan E."/>
            <person name="Settipalli S."/>
            <person name="Shea T."/>
            <person name="Sherpa N."/>
            <person name="Shi L."/>
            <person name="Shih D."/>
            <person name="Sparrow T."/>
            <person name="Spaulding J."/>
            <person name="Stalker J."/>
            <person name="Stange-Thomann N."/>
            <person name="Stavropoulos S."/>
            <person name="Stone C."/>
            <person name="Strader C."/>
            <person name="Tesfaye S."/>
            <person name="Thomson T."/>
            <person name="Thoulutsang Y."/>
            <person name="Thoulutsang D."/>
            <person name="Topham K."/>
            <person name="Topping I."/>
            <person name="Tsamla T."/>
            <person name="Vassiliev H."/>
            <person name="Vo A."/>
            <person name="Wangchuk T."/>
            <person name="Wangdi T."/>
            <person name="Weiand M."/>
            <person name="Wilkinson J."/>
            <person name="Wilson A."/>
            <person name="Yadav S."/>
            <person name="Young G."/>
            <person name="Yu Q."/>
            <person name="Zembek L."/>
            <person name="Zhong D."/>
            <person name="Zimmer A."/>
            <person name="Zwirko Z."/>
            <person name="Jaffe D.B."/>
            <person name="Alvarez P."/>
            <person name="Brockman W."/>
            <person name="Butler J."/>
            <person name="Chin C."/>
            <person name="Gnerre S."/>
            <person name="Grabherr M."/>
            <person name="Kleber M."/>
            <person name="Mauceli E."/>
            <person name="MacCallum I."/>
        </authorList>
    </citation>
    <scope>NUCLEOTIDE SEQUENCE [LARGE SCALE GENOMIC DNA]</scope>
    <source>
        <strain evidence="4">Tucson 14024-0371.13</strain>
    </source>
</reference>
<dbReference type="OMA" id="DFAPYWY"/>
<accession>B3MIS4</accession>
<feature type="region of interest" description="Disordered" evidence="1">
    <location>
        <begin position="120"/>
        <end position="139"/>
    </location>
</feature>
<gene>
    <name evidence="3" type="primary">Dana\GF12198</name>
    <name evidence="3" type="synonym">dana_GLEANR_12206</name>
    <name evidence="3" type="ORF">GF12198</name>
</gene>
<sequence length="379" mass="42820">MLQLSMNRLLALLIFLGLFAGLLSAPSTSHETKREQLVRVYEINEEQYERVLQLTKGKNLISEARLINGGFATVSETLSSGWHSLLRIVGLTTLSKADEAEKIDFDGQPLCVIKTREGEPMGRDEEVASERSLGRAIESEENESAIHCIVVLKKDPELELPSQSPNPSFAAYWNPPPTTEESPVVKQTQESEVEREDAEQEDKEDSETTTTSPPKKKKGNKSIYPTEESTEDARQIPGAYALPQYGSPYPGSFGSYPYGPSPYPGSSPYSPQPYVPPYGQSPYGPYGPYGPQQPYVPQQPYGPPPPQRPPYVSPYYPQQIYGSQPYPGVYPYLDKDGQKAEENEEDDQDEEESEEDDDYRKRYYYKKAYVQQPYYYQQQ</sequence>
<feature type="compositionally biased region" description="Polar residues" evidence="1">
    <location>
        <begin position="179"/>
        <end position="190"/>
    </location>
</feature>